<dbReference type="RefSeq" id="WP_089389111.1">
    <property type="nucleotide sequence ID" value="NZ_FZNM01000015.1"/>
</dbReference>
<dbReference type="SUPFAM" id="SSF52540">
    <property type="entry name" value="P-loop containing nucleoside triphosphate hydrolases"/>
    <property type="match status" value="1"/>
</dbReference>
<dbReference type="Gene3D" id="3.40.50.300">
    <property type="entry name" value="P-loop containing nucleotide triphosphate hydrolases"/>
    <property type="match status" value="1"/>
</dbReference>
<name>A0A238Y7M3_9RHOB</name>
<evidence type="ECO:0000313" key="1">
    <source>
        <dbReference type="EMBL" id="SNR66594.1"/>
    </source>
</evidence>
<proteinExistence type="predicted"/>
<dbReference type="AlphaFoldDB" id="A0A238Y7M3"/>
<dbReference type="InterPro" id="IPR027417">
    <property type="entry name" value="P-loop_NTPase"/>
</dbReference>
<gene>
    <name evidence="1" type="ORF">SAMN06265378_11522</name>
</gene>
<accession>A0A238Y7M3</accession>
<dbReference type="GO" id="GO:0016740">
    <property type="term" value="F:transferase activity"/>
    <property type="evidence" value="ECO:0007669"/>
    <property type="project" value="UniProtKB-KW"/>
</dbReference>
<reference evidence="2" key="1">
    <citation type="submission" date="2017-06" db="EMBL/GenBank/DDBJ databases">
        <authorList>
            <person name="Varghese N."/>
            <person name="Submissions S."/>
        </authorList>
    </citation>
    <scope>NUCLEOTIDE SEQUENCE [LARGE SCALE GENOMIC DNA]</scope>
    <source>
        <strain evidence="2">DSM 26170</strain>
    </source>
</reference>
<sequence length="309" mass="34108">MTGPVFHIGYVKTATTFLQRQVFGRADLGMALGGGPRSRGHVVSGLVLADDYIFDPAALAARFAALEAPQRAEGLLPVWSEEVLLGDPLAGRYDGPANLRRLHAAFPQARILITIREQRAMALSMLREYAKQGGTASPRDFIGTGQEDPAFSPLLRPDFLRFERAVGFCREAFGPDRVLVLPQEMLRADPRDYFDRLGRFLDLPLGPPASGRPGGDNVGRGLAAAAFNRRLNRLVRRSPLHRDPGIAWRTKDRVVRLFDRAMPRMLDARIEARLKAMIAARYRTEFSAGNRALAGMTGLDLHGYGYDLG</sequence>
<protein>
    <submittedName>
        <fullName evidence="1">Sulfotransferase family protein</fullName>
    </submittedName>
</protein>
<evidence type="ECO:0000313" key="2">
    <source>
        <dbReference type="Proteomes" id="UP000198409"/>
    </source>
</evidence>
<dbReference type="Pfam" id="PF13469">
    <property type="entry name" value="Sulfotransfer_3"/>
    <property type="match status" value="1"/>
</dbReference>
<dbReference type="EMBL" id="FZNM01000015">
    <property type="protein sequence ID" value="SNR66594.1"/>
    <property type="molecule type" value="Genomic_DNA"/>
</dbReference>
<organism evidence="1 2">
    <name type="scientific">Paracoccus sediminis</name>
    <dbReference type="NCBI Taxonomy" id="1214787"/>
    <lineage>
        <taxon>Bacteria</taxon>
        <taxon>Pseudomonadati</taxon>
        <taxon>Pseudomonadota</taxon>
        <taxon>Alphaproteobacteria</taxon>
        <taxon>Rhodobacterales</taxon>
        <taxon>Paracoccaceae</taxon>
        <taxon>Paracoccus</taxon>
    </lineage>
</organism>
<dbReference type="Proteomes" id="UP000198409">
    <property type="component" value="Unassembled WGS sequence"/>
</dbReference>
<keyword evidence="1" id="KW-0808">Transferase</keyword>